<evidence type="ECO:0000313" key="3">
    <source>
        <dbReference type="EMBL" id="GAA5107734.1"/>
    </source>
</evidence>
<dbReference type="RefSeq" id="WP_345489280.1">
    <property type="nucleotide sequence ID" value="NZ_BAABHY010000001.1"/>
</dbReference>
<dbReference type="PANTHER" id="PTHR35535:SF1">
    <property type="entry name" value="HEAT SHOCK PROTEIN HSLJ"/>
    <property type="match status" value="1"/>
</dbReference>
<dbReference type="PROSITE" id="PS51257">
    <property type="entry name" value="PROKAR_LIPOPROTEIN"/>
    <property type="match status" value="1"/>
</dbReference>
<dbReference type="Proteomes" id="UP001500171">
    <property type="component" value="Unassembled WGS sequence"/>
</dbReference>
<dbReference type="Gene3D" id="2.40.128.270">
    <property type="match status" value="1"/>
</dbReference>
<feature type="domain" description="DUF306" evidence="2">
    <location>
        <begin position="29"/>
        <end position="137"/>
    </location>
</feature>
<keyword evidence="4" id="KW-1185">Reference proteome</keyword>
<dbReference type="InterPro" id="IPR053147">
    <property type="entry name" value="Hsp_HslJ-like"/>
</dbReference>
<comment type="caution">
    <text evidence="3">The sequence shown here is derived from an EMBL/GenBank/DDBJ whole genome shotgun (WGS) entry which is preliminary data.</text>
</comment>
<gene>
    <name evidence="3" type="primary">hslJ</name>
    <name evidence="3" type="ORF">GCM10023211_09140</name>
</gene>
<proteinExistence type="predicted"/>
<feature type="signal peptide" evidence="1">
    <location>
        <begin position="1"/>
        <end position="21"/>
    </location>
</feature>
<evidence type="ECO:0000256" key="1">
    <source>
        <dbReference type="SAM" id="SignalP"/>
    </source>
</evidence>
<evidence type="ECO:0000313" key="4">
    <source>
        <dbReference type="Proteomes" id="UP001500171"/>
    </source>
</evidence>
<evidence type="ECO:0000259" key="2">
    <source>
        <dbReference type="Pfam" id="PF03724"/>
    </source>
</evidence>
<dbReference type="InterPro" id="IPR038670">
    <property type="entry name" value="HslJ-like_sf"/>
</dbReference>
<accession>A0ABP9N2H7</accession>
<dbReference type="EMBL" id="BAABHY010000001">
    <property type="protein sequence ID" value="GAA5107734.1"/>
    <property type="molecule type" value="Genomic_DNA"/>
</dbReference>
<sequence>MKRFCCFFVLLIGVVSMSACDKSRTVVTEDLLHHRFVLIKFNTQDISMDKHAFIEFGEHLTVNGKMCNRFFGQSSLEDGVIKSPGLAMTRMLCPDEQLNQLDFILGELFSHGAQVKIDQQGDKTFLQLSDKTNQLVFELKDLM</sequence>
<protein>
    <submittedName>
        <fullName evidence="3">Heat shock protein HslJ</fullName>
    </submittedName>
</protein>
<name>A0ABP9N2H7_9GAMM</name>
<reference evidence="4" key="1">
    <citation type="journal article" date="2019" name="Int. J. Syst. Evol. Microbiol.">
        <title>The Global Catalogue of Microorganisms (GCM) 10K type strain sequencing project: providing services to taxonomists for standard genome sequencing and annotation.</title>
        <authorList>
            <consortium name="The Broad Institute Genomics Platform"/>
            <consortium name="The Broad Institute Genome Sequencing Center for Infectious Disease"/>
            <person name="Wu L."/>
            <person name="Ma J."/>
        </authorList>
    </citation>
    <scope>NUCLEOTIDE SEQUENCE [LARGE SCALE GENOMIC DNA]</scope>
    <source>
        <strain evidence="4">JCM 18050</strain>
    </source>
</reference>
<keyword evidence="3" id="KW-0346">Stress response</keyword>
<organism evidence="3 4">
    <name type="scientific">Orbus sasakiae</name>
    <dbReference type="NCBI Taxonomy" id="1078475"/>
    <lineage>
        <taxon>Bacteria</taxon>
        <taxon>Pseudomonadati</taxon>
        <taxon>Pseudomonadota</taxon>
        <taxon>Gammaproteobacteria</taxon>
        <taxon>Orbales</taxon>
        <taxon>Orbaceae</taxon>
        <taxon>Orbus</taxon>
    </lineage>
</organism>
<keyword evidence="1" id="KW-0732">Signal</keyword>
<feature type="chain" id="PRO_5046768164" evidence="1">
    <location>
        <begin position="22"/>
        <end position="143"/>
    </location>
</feature>
<dbReference type="Pfam" id="PF03724">
    <property type="entry name" value="META"/>
    <property type="match status" value="1"/>
</dbReference>
<dbReference type="PANTHER" id="PTHR35535">
    <property type="entry name" value="HEAT SHOCK PROTEIN HSLJ"/>
    <property type="match status" value="1"/>
</dbReference>
<dbReference type="InterPro" id="IPR005184">
    <property type="entry name" value="DUF306_Meta_HslJ"/>
</dbReference>